<name>A0A1D1V9Z0_RAMVA</name>
<evidence type="ECO:0000256" key="3">
    <source>
        <dbReference type="ARBA" id="ARBA00012111"/>
    </source>
</evidence>
<dbReference type="InterPro" id="IPR037138">
    <property type="entry name" value="His_deacetylse_dom_sf"/>
</dbReference>
<feature type="domain" description="Histone deacetylase" evidence="11">
    <location>
        <begin position="35"/>
        <end position="336"/>
    </location>
</feature>
<evidence type="ECO:0000313" key="13">
    <source>
        <dbReference type="Proteomes" id="UP000186922"/>
    </source>
</evidence>
<keyword evidence="4" id="KW-0678">Repressor</keyword>
<keyword evidence="9" id="KW-0539">Nucleus</keyword>
<dbReference type="GO" id="GO:0040029">
    <property type="term" value="P:epigenetic regulation of gene expression"/>
    <property type="evidence" value="ECO:0007669"/>
    <property type="project" value="TreeGrafter"/>
</dbReference>
<comment type="subcellular location">
    <subcellularLocation>
        <location evidence="1">Nucleus</location>
    </subcellularLocation>
</comment>
<evidence type="ECO:0000256" key="7">
    <source>
        <dbReference type="ARBA" id="ARBA00023015"/>
    </source>
</evidence>
<keyword evidence="8" id="KW-0804">Transcription</keyword>
<accession>A0A1D1V9Z0</accession>
<comment type="caution">
    <text evidence="12">The sequence shown here is derived from an EMBL/GenBank/DDBJ whole genome shotgun (WGS) entry which is preliminary data.</text>
</comment>
<dbReference type="InterPro" id="IPR023696">
    <property type="entry name" value="Ureohydrolase_dom_sf"/>
</dbReference>
<evidence type="ECO:0000256" key="2">
    <source>
        <dbReference type="ARBA" id="ARBA00007738"/>
    </source>
</evidence>
<evidence type="ECO:0000256" key="6">
    <source>
        <dbReference type="ARBA" id="ARBA00022853"/>
    </source>
</evidence>
<evidence type="ECO:0000256" key="5">
    <source>
        <dbReference type="ARBA" id="ARBA00022801"/>
    </source>
</evidence>
<keyword evidence="13" id="KW-1185">Reference proteome</keyword>
<reference evidence="12 13" key="1">
    <citation type="journal article" date="2016" name="Nat. Commun.">
        <title>Extremotolerant tardigrade genome and improved radiotolerance of human cultured cells by tardigrade-unique protein.</title>
        <authorList>
            <person name="Hashimoto T."/>
            <person name="Horikawa D.D."/>
            <person name="Saito Y."/>
            <person name="Kuwahara H."/>
            <person name="Kozuka-Hata H."/>
            <person name="Shin-I T."/>
            <person name="Minakuchi Y."/>
            <person name="Ohishi K."/>
            <person name="Motoyama A."/>
            <person name="Aizu T."/>
            <person name="Enomoto A."/>
            <person name="Kondo K."/>
            <person name="Tanaka S."/>
            <person name="Hara Y."/>
            <person name="Koshikawa S."/>
            <person name="Sagara H."/>
            <person name="Miura T."/>
            <person name="Yokobori S."/>
            <person name="Miyagawa K."/>
            <person name="Suzuki Y."/>
            <person name="Kubo T."/>
            <person name="Oyama M."/>
            <person name="Kohara Y."/>
            <person name="Fujiyama A."/>
            <person name="Arakawa K."/>
            <person name="Katayama T."/>
            <person name="Toyoda A."/>
            <person name="Kunieda T."/>
        </authorList>
    </citation>
    <scope>NUCLEOTIDE SEQUENCE [LARGE SCALE GENOMIC DNA]</scope>
    <source>
        <strain evidence="12 13">YOKOZUNA-1</strain>
    </source>
</reference>
<dbReference type="PRINTS" id="PR01270">
    <property type="entry name" value="HDASUPER"/>
</dbReference>
<evidence type="ECO:0000256" key="4">
    <source>
        <dbReference type="ARBA" id="ARBA00022491"/>
    </source>
</evidence>
<dbReference type="AlphaFoldDB" id="A0A1D1V9Z0"/>
<dbReference type="Gene3D" id="3.40.800.20">
    <property type="entry name" value="Histone deacetylase domain"/>
    <property type="match status" value="2"/>
</dbReference>
<keyword evidence="5" id="KW-0378">Hydrolase</keyword>
<evidence type="ECO:0000256" key="1">
    <source>
        <dbReference type="ARBA" id="ARBA00004123"/>
    </source>
</evidence>
<evidence type="ECO:0000256" key="10">
    <source>
        <dbReference type="ARBA" id="ARBA00048287"/>
    </source>
</evidence>
<dbReference type="OrthoDB" id="424012at2759"/>
<comment type="similarity">
    <text evidence="2">Belongs to the histone deacetylase family. HD type 2 subfamily.</text>
</comment>
<dbReference type="InterPro" id="IPR000286">
    <property type="entry name" value="HDACs"/>
</dbReference>
<dbReference type="EC" id="3.5.1.98" evidence="3"/>
<gene>
    <name evidence="12" type="primary">RvY_07958-1</name>
    <name evidence="12" type="synonym">RvY_07958.1</name>
    <name evidence="12" type="ORF">RvY_07958</name>
</gene>
<dbReference type="GO" id="GO:0141221">
    <property type="term" value="F:histone deacetylase activity, hydrolytic mechanism"/>
    <property type="evidence" value="ECO:0007669"/>
    <property type="project" value="UniProtKB-EC"/>
</dbReference>
<evidence type="ECO:0000313" key="12">
    <source>
        <dbReference type="EMBL" id="GAU96527.1"/>
    </source>
</evidence>
<evidence type="ECO:0000256" key="9">
    <source>
        <dbReference type="ARBA" id="ARBA00023242"/>
    </source>
</evidence>
<evidence type="ECO:0000259" key="11">
    <source>
        <dbReference type="Pfam" id="PF00850"/>
    </source>
</evidence>
<dbReference type="GO" id="GO:0000118">
    <property type="term" value="C:histone deacetylase complex"/>
    <property type="evidence" value="ECO:0007669"/>
    <property type="project" value="TreeGrafter"/>
</dbReference>
<feature type="domain" description="Histone deacetylase" evidence="11">
    <location>
        <begin position="462"/>
        <end position="764"/>
    </location>
</feature>
<dbReference type="SUPFAM" id="SSF52768">
    <property type="entry name" value="Arginase/deacetylase"/>
    <property type="match status" value="2"/>
</dbReference>
<organism evidence="12 13">
    <name type="scientific">Ramazzottius varieornatus</name>
    <name type="common">Water bear</name>
    <name type="synonym">Tardigrade</name>
    <dbReference type="NCBI Taxonomy" id="947166"/>
    <lineage>
        <taxon>Eukaryota</taxon>
        <taxon>Metazoa</taxon>
        <taxon>Ecdysozoa</taxon>
        <taxon>Tardigrada</taxon>
        <taxon>Eutardigrada</taxon>
        <taxon>Parachela</taxon>
        <taxon>Hypsibioidea</taxon>
        <taxon>Ramazzottiidae</taxon>
        <taxon>Ramazzottius</taxon>
    </lineage>
</organism>
<keyword evidence="6" id="KW-0156">Chromatin regulator</keyword>
<dbReference type="Pfam" id="PF00850">
    <property type="entry name" value="Hist_deacetyl"/>
    <property type="match status" value="2"/>
</dbReference>
<dbReference type="STRING" id="947166.A0A1D1V9Z0"/>
<evidence type="ECO:0000256" key="8">
    <source>
        <dbReference type="ARBA" id="ARBA00023163"/>
    </source>
</evidence>
<dbReference type="InterPro" id="IPR023801">
    <property type="entry name" value="His_deacetylse_dom"/>
</dbReference>
<sequence length="838" mass="93390">MDHSIRDGPRVSPRKTGFLYDAFMEKHECPWDPMHIENPARMKTILKRLQEVHGSPLSECVPLKARFATENEIRLVHEQPLINTVKRISASEPEPDYLSYKDFSALYNAVYMNEKSEKCALMAAGSTIDLVEEIHNGQISNGMAIVRPPGHHAFPSESNGFCIFNNVAIAAQHLLTECLLQRILIVDFDVHHGQGTQRTFYEDDRVLYFSIHVYEDGGAWPYLRESDFDHIGEGKGRGFNVNVPLNKGGLGDADYMAIFHRLLMPIAFEYNPEFVIISAGYDAAIGCPEGHMRVSPAMYGHITHMLMSLAGGKVAAVLEGGYCLDSLAEGVVCTLEALLGRHVQPLPSLSAADETVVSSILNATSCLRKYWNCLKFQDQPHKDEKLPFYQPEVKYSPPDWLPHPNEAYVDLNPYPAAERVALRDEISALKLRYDKFRRFMPTQHRTCFAYDELMLEHAENGPEVSQRISVIYNHLQKAGLLERCLRVPSRDATPEELLLVHDSDYVELLQKEPTEFAAEASQRKQKRTPGRSRWPNDIWASEGTVPAVFRAAGSLLNVVDCVMSGKALNGFAIIRPPGHHAHPDHPAGFCFGNNVAIAAAHLLKNRGLQRILIVDWDIHHGDGIQEIFYDEPRVLYISLHRGGDFYPGGEGTGVKFTGRGEGQGYNMNIPWKQKGKGDGDYLAAFLQLVMPVAYEFAPEIVLVSCGFDAALGDPLGECAVTPFGYSLMTRMLMSLAGGRLVLAQEGGYNLTALAKSAESIFRALMGYDVEKLPRALTPSSSAVDDINHAIDAHVGPRRIWNTLQYRLHVGNLKAEGASEDWEDELSKLAETVQKVRLD</sequence>
<proteinExistence type="inferred from homology"/>
<dbReference type="EMBL" id="BDGG01000003">
    <property type="protein sequence ID" value="GAU96527.1"/>
    <property type="molecule type" value="Genomic_DNA"/>
</dbReference>
<protein>
    <recommendedName>
        <fullName evidence="3">histone deacetylase</fullName>
        <ecNumber evidence="3">3.5.1.98</ecNumber>
    </recommendedName>
</protein>
<keyword evidence="7" id="KW-0805">Transcription regulation</keyword>
<dbReference type="PANTHER" id="PTHR10625">
    <property type="entry name" value="HISTONE DEACETYLASE HDAC1-RELATED"/>
    <property type="match status" value="1"/>
</dbReference>
<dbReference type="PANTHER" id="PTHR10625:SF5">
    <property type="entry name" value="HISTONE DEACETYLASE"/>
    <property type="match status" value="1"/>
</dbReference>
<comment type="catalytic activity">
    <reaction evidence="10">
        <text>N(6)-acetyl-L-lysyl-[histone] + H2O = L-lysyl-[histone] + acetate</text>
        <dbReference type="Rhea" id="RHEA:58196"/>
        <dbReference type="Rhea" id="RHEA-COMP:9845"/>
        <dbReference type="Rhea" id="RHEA-COMP:11338"/>
        <dbReference type="ChEBI" id="CHEBI:15377"/>
        <dbReference type="ChEBI" id="CHEBI:29969"/>
        <dbReference type="ChEBI" id="CHEBI:30089"/>
        <dbReference type="ChEBI" id="CHEBI:61930"/>
        <dbReference type="EC" id="3.5.1.98"/>
    </reaction>
</comment>
<dbReference type="Proteomes" id="UP000186922">
    <property type="component" value="Unassembled WGS sequence"/>
</dbReference>